<feature type="compositionally biased region" description="Polar residues" evidence="4">
    <location>
        <begin position="243"/>
        <end position="264"/>
    </location>
</feature>
<dbReference type="STRING" id="57577.A0A2K3MSE2"/>
<evidence type="ECO:0000313" key="7">
    <source>
        <dbReference type="Proteomes" id="UP000236291"/>
    </source>
</evidence>
<dbReference type="InterPro" id="IPR005172">
    <property type="entry name" value="CRC"/>
</dbReference>
<feature type="domain" description="CRC" evidence="5">
    <location>
        <begin position="376"/>
        <end position="497"/>
    </location>
</feature>
<evidence type="ECO:0000256" key="2">
    <source>
        <dbReference type="ARBA" id="ARBA00007267"/>
    </source>
</evidence>
<comment type="subcellular location">
    <subcellularLocation>
        <location evidence="1">Nucleus</location>
    </subcellularLocation>
</comment>
<dbReference type="EMBL" id="ASHM01011721">
    <property type="protein sequence ID" value="PNX93672.1"/>
    <property type="molecule type" value="Genomic_DNA"/>
</dbReference>
<comment type="caution">
    <text evidence="6">The sequence shown here is derived from an EMBL/GenBank/DDBJ whole genome shotgun (WGS) entry which is preliminary data.</text>
</comment>
<dbReference type="AlphaFoldDB" id="A0A2K3MSE2"/>
<keyword evidence="3" id="KW-0539">Nucleus</keyword>
<dbReference type="SMART" id="SM01114">
    <property type="entry name" value="CXC"/>
    <property type="match status" value="2"/>
</dbReference>
<dbReference type="PROSITE" id="PS51634">
    <property type="entry name" value="CRC"/>
    <property type="match status" value="1"/>
</dbReference>
<proteinExistence type="inferred from homology"/>
<reference evidence="6 7" key="2">
    <citation type="journal article" date="2017" name="Front. Plant Sci.">
        <title>Gene Classification and Mining of Molecular Markers Useful in Red Clover (Trifolium pratense) Breeding.</title>
        <authorList>
            <person name="Istvanek J."/>
            <person name="Dluhosova J."/>
            <person name="Dluhos P."/>
            <person name="Patkova L."/>
            <person name="Nedelnik J."/>
            <person name="Repkova J."/>
        </authorList>
    </citation>
    <scope>NUCLEOTIDE SEQUENCE [LARGE SCALE GENOMIC DNA]</scope>
    <source>
        <strain evidence="7">cv. Tatra</strain>
        <tissue evidence="6">Young leaves</tissue>
    </source>
</reference>
<evidence type="ECO:0000256" key="1">
    <source>
        <dbReference type="ARBA" id="ARBA00004123"/>
    </source>
</evidence>
<dbReference type="InterPro" id="IPR044522">
    <property type="entry name" value="TSO1-like"/>
</dbReference>
<feature type="region of interest" description="Disordered" evidence="4">
    <location>
        <begin position="231"/>
        <end position="264"/>
    </location>
</feature>
<dbReference type="Pfam" id="PF03638">
    <property type="entry name" value="TCR"/>
    <property type="match status" value="1"/>
</dbReference>
<comment type="similarity">
    <text evidence="2">Belongs to the lin-54 family.</text>
</comment>
<evidence type="ECO:0000259" key="5">
    <source>
        <dbReference type="PROSITE" id="PS51634"/>
    </source>
</evidence>
<dbReference type="Proteomes" id="UP000236291">
    <property type="component" value="Unassembled WGS sequence"/>
</dbReference>
<sequence length="535" mass="58919">MMDAPEENKNLPFSNKQEEDDYWFHEYIVSLLSVEEAVPIDELLGKQEPGVGYVQDGYMKDSVDVGTKPELPSCTSSLHEKNAASYQKSLLPSCYTSDSQRCVLPRNDSYVIALPALNRSSATKTESSSSTSSWLLSASEGNCISQVPASTERYLGPPEIEVQATKDFTQSSVHVARSSARYPESPNSTSSLLLSASQRHCLLQVPASAERYFGPSEIEVQATKDFNRSSAHIARSSARHPESPSNTSFLLPASQGNHLSSLIPTPTERHLRPSEIQVHATNDFTQSPFHNARPSPRKLESPSSTSSFLLPASQGHRLSLIPALTERHLGPSEIEVQATKDFTQPSVHIAGEDFGQSIPQRKRKMHNSDITEQGGSCRNCNCTSNCLKPYCECFAAGVYCAEPCTCKGCLNKSINEYIEIMQTRRNTESSVPHLLVPKVTRSPDTSPPIGDNPNKTPASKICHCKKIGCHMKSCSCSKGRVGCSISCKCEGCENMYGRKDNKELRRESNAFGSQTKFEKHFQTVPYDDDDSTYIP</sequence>
<dbReference type="GO" id="GO:0005634">
    <property type="term" value="C:nucleus"/>
    <property type="evidence" value="ECO:0007669"/>
    <property type="project" value="UniProtKB-SubCell"/>
</dbReference>
<dbReference type="PANTHER" id="PTHR46159">
    <property type="entry name" value="PROTEIN TESMIN/TSO1-LIKE CXC 2"/>
    <property type="match status" value="1"/>
</dbReference>
<accession>A0A2K3MSE2</accession>
<evidence type="ECO:0000256" key="4">
    <source>
        <dbReference type="SAM" id="MobiDB-lite"/>
    </source>
</evidence>
<gene>
    <name evidence="6" type="ORF">L195_g016827</name>
</gene>
<evidence type="ECO:0000313" key="6">
    <source>
        <dbReference type="EMBL" id="PNX93672.1"/>
    </source>
</evidence>
<evidence type="ECO:0000256" key="3">
    <source>
        <dbReference type="ARBA" id="ARBA00023242"/>
    </source>
</evidence>
<reference evidence="6 7" key="1">
    <citation type="journal article" date="2014" name="Am. J. Bot.">
        <title>Genome assembly and annotation for red clover (Trifolium pratense; Fabaceae).</title>
        <authorList>
            <person name="Istvanek J."/>
            <person name="Jaros M."/>
            <person name="Krenek A."/>
            <person name="Repkova J."/>
        </authorList>
    </citation>
    <scope>NUCLEOTIDE SEQUENCE [LARGE SCALE GENOMIC DNA]</scope>
    <source>
        <strain evidence="7">cv. Tatra</strain>
        <tissue evidence="6">Young leaves</tissue>
    </source>
</reference>
<name>A0A2K3MSE2_TRIPR</name>
<protein>
    <recommendedName>
        <fullName evidence="5">CRC domain-containing protein</fullName>
    </recommendedName>
</protein>
<dbReference type="GO" id="GO:0003700">
    <property type="term" value="F:DNA-binding transcription factor activity"/>
    <property type="evidence" value="ECO:0007669"/>
    <property type="project" value="InterPro"/>
</dbReference>
<organism evidence="6 7">
    <name type="scientific">Trifolium pratense</name>
    <name type="common">Red clover</name>
    <dbReference type="NCBI Taxonomy" id="57577"/>
    <lineage>
        <taxon>Eukaryota</taxon>
        <taxon>Viridiplantae</taxon>
        <taxon>Streptophyta</taxon>
        <taxon>Embryophyta</taxon>
        <taxon>Tracheophyta</taxon>
        <taxon>Spermatophyta</taxon>
        <taxon>Magnoliopsida</taxon>
        <taxon>eudicotyledons</taxon>
        <taxon>Gunneridae</taxon>
        <taxon>Pentapetalae</taxon>
        <taxon>rosids</taxon>
        <taxon>fabids</taxon>
        <taxon>Fabales</taxon>
        <taxon>Fabaceae</taxon>
        <taxon>Papilionoideae</taxon>
        <taxon>50 kb inversion clade</taxon>
        <taxon>NPAAA clade</taxon>
        <taxon>Hologalegina</taxon>
        <taxon>IRL clade</taxon>
        <taxon>Trifolieae</taxon>
        <taxon>Trifolium</taxon>
    </lineage>
</organism>
<dbReference type="PANTHER" id="PTHR46159:SF12">
    <property type="entry name" value="PROTEIN TESMIN_TSO1-LIKE CXC 3-RELATED"/>
    <property type="match status" value="1"/>
</dbReference>
<dbReference type="InterPro" id="IPR033467">
    <property type="entry name" value="Tesmin/TSO1-like_CXC"/>
</dbReference>
<feature type="region of interest" description="Disordered" evidence="4">
    <location>
        <begin position="281"/>
        <end position="307"/>
    </location>
</feature>